<feature type="transmembrane region" description="Helical" evidence="8">
    <location>
        <begin position="235"/>
        <end position="254"/>
    </location>
</feature>
<feature type="transmembrane region" description="Helical" evidence="8">
    <location>
        <begin position="266"/>
        <end position="285"/>
    </location>
</feature>
<dbReference type="InterPro" id="IPR036259">
    <property type="entry name" value="MFS_trans_sf"/>
</dbReference>
<feature type="transmembrane region" description="Helical" evidence="8">
    <location>
        <begin position="67"/>
        <end position="85"/>
    </location>
</feature>
<feature type="transmembrane region" description="Helical" evidence="8">
    <location>
        <begin position="297"/>
        <end position="316"/>
    </location>
</feature>
<gene>
    <name evidence="10" type="ORF">LZC94_16070</name>
</gene>
<dbReference type="Gene3D" id="1.20.1720.10">
    <property type="entry name" value="Multidrug resistance protein D"/>
    <property type="match status" value="1"/>
</dbReference>
<dbReference type="Pfam" id="PF07690">
    <property type="entry name" value="MFS_1"/>
    <property type="match status" value="1"/>
</dbReference>
<keyword evidence="6 8" id="KW-1133">Transmembrane helix</keyword>
<evidence type="ECO:0000256" key="6">
    <source>
        <dbReference type="ARBA" id="ARBA00022989"/>
    </source>
</evidence>
<dbReference type="InterPro" id="IPR005829">
    <property type="entry name" value="Sugar_transporter_CS"/>
</dbReference>
<dbReference type="Proteomes" id="UP001370348">
    <property type="component" value="Chromosome"/>
</dbReference>
<evidence type="ECO:0000259" key="9">
    <source>
        <dbReference type="PROSITE" id="PS50850"/>
    </source>
</evidence>
<evidence type="ECO:0000256" key="4">
    <source>
        <dbReference type="ARBA" id="ARBA00022475"/>
    </source>
</evidence>
<name>A0ABZ2M8A5_9BACT</name>
<dbReference type="PANTHER" id="PTHR23502:SF132">
    <property type="entry name" value="POLYAMINE TRANSPORTER 2-RELATED"/>
    <property type="match status" value="1"/>
</dbReference>
<dbReference type="PANTHER" id="PTHR23502">
    <property type="entry name" value="MAJOR FACILITATOR SUPERFAMILY"/>
    <property type="match status" value="1"/>
</dbReference>
<dbReference type="EMBL" id="CP089984">
    <property type="protein sequence ID" value="WXB18740.1"/>
    <property type="molecule type" value="Genomic_DNA"/>
</dbReference>
<evidence type="ECO:0000313" key="10">
    <source>
        <dbReference type="EMBL" id="WXB18740.1"/>
    </source>
</evidence>
<keyword evidence="3" id="KW-0813">Transport</keyword>
<evidence type="ECO:0000256" key="1">
    <source>
        <dbReference type="ARBA" id="ARBA00004651"/>
    </source>
</evidence>
<comment type="similarity">
    <text evidence="2">Belongs to the major facilitator superfamily. Bcr/CmlA family.</text>
</comment>
<evidence type="ECO:0000256" key="3">
    <source>
        <dbReference type="ARBA" id="ARBA00022448"/>
    </source>
</evidence>
<feature type="transmembrane region" description="Helical" evidence="8">
    <location>
        <begin position="152"/>
        <end position="176"/>
    </location>
</feature>
<organism evidence="10 11">
    <name type="scientific">Pendulispora albinea</name>
    <dbReference type="NCBI Taxonomy" id="2741071"/>
    <lineage>
        <taxon>Bacteria</taxon>
        <taxon>Pseudomonadati</taxon>
        <taxon>Myxococcota</taxon>
        <taxon>Myxococcia</taxon>
        <taxon>Myxococcales</taxon>
        <taxon>Sorangiineae</taxon>
        <taxon>Pendulisporaceae</taxon>
        <taxon>Pendulispora</taxon>
    </lineage>
</organism>
<evidence type="ECO:0000256" key="2">
    <source>
        <dbReference type="ARBA" id="ARBA00006236"/>
    </source>
</evidence>
<feature type="transmembrane region" description="Helical" evidence="8">
    <location>
        <begin position="389"/>
        <end position="405"/>
    </location>
</feature>
<evidence type="ECO:0000256" key="7">
    <source>
        <dbReference type="ARBA" id="ARBA00023136"/>
    </source>
</evidence>
<dbReference type="PROSITE" id="PS00216">
    <property type="entry name" value="SUGAR_TRANSPORT_1"/>
    <property type="match status" value="1"/>
</dbReference>
<sequence>MSSLLHLGSTPPPPRGLPFRALVGSPRWIGSLAALTGMTALSIDMSLPAQPTLMREFGVGSDRTQLTLSLFLLGYAIGQLIVGYVSDALGRRRLLLAGLAVFSLAGLACAITTNLSVLIALRFVQGTGAASGTVIARAMVRDTHAGSEAARLFATMTAVLCLAPMLAPIVGGFLLVHLGWRAIFTTLGLCGIALGVMTALSLEETLAERRPLALGAIASSVGRFFRTRGTRGPSAVIALSFAAQFAFISGSPFVLIDGYKVEPSHYGFYFGATALALMAGSAAGGRLLKTGRPTRRVVTLGGLTLFVAALALAALVQVPAAGVLGLMVPVVGCFVGIGLVVPSSAAMAMEPVPEIAGTASALIGFLQMVAGSVSGYVIAKIGGSNPRTLGLQVAILALACAAMVFRPRRASS</sequence>
<evidence type="ECO:0000256" key="5">
    <source>
        <dbReference type="ARBA" id="ARBA00022692"/>
    </source>
</evidence>
<accession>A0ABZ2M8A5</accession>
<feature type="transmembrane region" description="Helical" evidence="8">
    <location>
        <begin position="355"/>
        <end position="377"/>
    </location>
</feature>
<feature type="transmembrane region" description="Helical" evidence="8">
    <location>
        <begin position="94"/>
        <end position="113"/>
    </location>
</feature>
<comment type="subcellular location">
    <subcellularLocation>
        <location evidence="1">Cell membrane</location>
        <topology evidence="1">Multi-pass membrane protein</topology>
    </subcellularLocation>
</comment>
<dbReference type="SUPFAM" id="SSF103473">
    <property type="entry name" value="MFS general substrate transporter"/>
    <property type="match status" value="1"/>
</dbReference>
<keyword evidence="7 8" id="KW-0472">Membrane</keyword>
<dbReference type="InterPro" id="IPR020846">
    <property type="entry name" value="MFS_dom"/>
</dbReference>
<protein>
    <submittedName>
        <fullName evidence="10">Multidrug effflux MFS transporter</fullName>
    </submittedName>
</protein>
<keyword evidence="5 8" id="KW-0812">Transmembrane</keyword>
<feature type="domain" description="Major facilitator superfamily (MFS) profile" evidence="9">
    <location>
        <begin position="28"/>
        <end position="411"/>
    </location>
</feature>
<keyword evidence="4" id="KW-1003">Cell membrane</keyword>
<feature type="transmembrane region" description="Helical" evidence="8">
    <location>
        <begin position="182"/>
        <end position="202"/>
    </location>
</feature>
<evidence type="ECO:0000256" key="8">
    <source>
        <dbReference type="SAM" id="Phobius"/>
    </source>
</evidence>
<feature type="transmembrane region" description="Helical" evidence="8">
    <location>
        <begin position="119"/>
        <end position="140"/>
    </location>
</feature>
<proteinExistence type="inferred from homology"/>
<evidence type="ECO:0000313" key="11">
    <source>
        <dbReference type="Proteomes" id="UP001370348"/>
    </source>
</evidence>
<dbReference type="NCBIfam" id="TIGR00710">
    <property type="entry name" value="efflux_Bcr_CflA"/>
    <property type="match status" value="1"/>
</dbReference>
<keyword evidence="11" id="KW-1185">Reference proteome</keyword>
<dbReference type="InterPro" id="IPR004812">
    <property type="entry name" value="Efflux_drug-R_Bcr/CmlA"/>
</dbReference>
<dbReference type="CDD" id="cd17320">
    <property type="entry name" value="MFS_MdfA_MDR_like"/>
    <property type="match status" value="1"/>
</dbReference>
<dbReference type="InterPro" id="IPR011701">
    <property type="entry name" value="MFS"/>
</dbReference>
<dbReference type="PROSITE" id="PS50850">
    <property type="entry name" value="MFS"/>
    <property type="match status" value="1"/>
</dbReference>
<feature type="transmembrane region" description="Helical" evidence="8">
    <location>
        <begin position="322"/>
        <end position="343"/>
    </location>
</feature>
<reference evidence="10 11" key="1">
    <citation type="submission" date="2021-12" db="EMBL/GenBank/DDBJ databases">
        <title>Discovery of the Pendulisporaceae a myxobacterial family with distinct sporulation behavior and unique specialized metabolism.</title>
        <authorList>
            <person name="Garcia R."/>
            <person name="Popoff A."/>
            <person name="Bader C.D."/>
            <person name="Loehr J."/>
            <person name="Walesch S."/>
            <person name="Walt C."/>
            <person name="Boldt J."/>
            <person name="Bunk B."/>
            <person name="Haeckl F.J.F.P.J."/>
            <person name="Gunesch A.P."/>
            <person name="Birkelbach J."/>
            <person name="Nuebel U."/>
            <person name="Pietschmann T."/>
            <person name="Bach T."/>
            <person name="Mueller R."/>
        </authorList>
    </citation>
    <scope>NUCLEOTIDE SEQUENCE [LARGE SCALE GENOMIC DNA]</scope>
    <source>
        <strain evidence="10 11">MSr11954</strain>
    </source>
</reference>
<dbReference type="RefSeq" id="WP_394828368.1">
    <property type="nucleotide sequence ID" value="NZ_CP089984.1"/>
</dbReference>